<evidence type="ECO:0000259" key="5">
    <source>
        <dbReference type="Pfam" id="PF07730"/>
    </source>
</evidence>
<protein>
    <submittedName>
        <fullName evidence="6">Two-component sensor histidine kinase</fullName>
    </submittedName>
</protein>
<name>A0ABQ4IRB3_9ACTN</name>
<keyword evidence="1" id="KW-0808">Transferase</keyword>
<keyword evidence="3" id="KW-0902">Two-component regulatory system</keyword>
<feature type="transmembrane region" description="Helical" evidence="4">
    <location>
        <begin position="85"/>
        <end position="106"/>
    </location>
</feature>
<dbReference type="Gene3D" id="1.20.5.1930">
    <property type="match status" value="1"/>
</dbReference>
<evidence type="ECO:0000256" key="3">
    <source>
        <dbReference type="ARBA" id="ARBA00023012"/>
    </source>
</evidence>
<feature type="transmembrane region" description="Helical" evidence="4">
    <location>
        <begin position="112"/>
        <end position="136"/>
    </location>
</feature>
<feature type="transmembrane region" description="Helical" evidence="4">
    <location>
        <begin position="174"/>
        <end position="192"/>
    </location>
</feature>
<organism evidence="6 7">
    <name type="scientific">Micromonospora lutea</name>
    <dbReference type="NCBI Taxonomy" id="419825"/>
    <lineage>
        <taxon>Bacteria</taxon>
        <taxon>Bacillati</taxon>
        <taxon>Actinomycetota</taxon>
        <taxon>Actinomycetes</taxon>
        <taxon>Micromonosporales</taxon>
        <taxon>Micromonosporaceae</taxon>
        <taxon>Micromonospora</taxon>
    </lineage>
</organism>
<dbReference type="Gene3D" id="3.30.565.10">
    <property type="entry name" value="Histidine kinase-like ATPase, C-terminal domain"/>
    <property type="match status" value="1"/>
</dbReference>
<evidence type="ECO:0000256" key="2">
    <source>
        <dbReference type="ARBA" id="ARBA00022777"/>
    </source>
</evidence>
<evidence type="ECO:0000256" key="1">
    <source>
        <dbReference type="ARBA" id="ARBA00022679"/>
    </source>
</evidence>
<dbReference type="GO" id="GO:0016301">
    <property type="term" value="F:kinase activity"/>
    <property type="evidence" value="ECO:0007669"/>
    <property type="project" value="UniProtKB-KW"/>
</dbReference>
<keyword evidence="4" id="KW-1133">Transmembrane helix</keyword>
<sequence length="451" mass="46432">MVVSEQLGSETVGVTAVVSSAMSPSLVAAVRGNHPRAVTGRPGETPGRLGRTDGSTAVAARSTLATVVTDALVAGNGRTLSRARAATLVSLTSGMAATLLLPAVGLTREPDAWQVVAGTVGLSAFALVLAVALYATVTPAPPSRLRRWLVAGYAGVAVLSVPLVAPVAGAVWPTWAWLGAAIVGGLALLVPLRLVIPAALATVAVSGAVAMLTGASVSRSMLLTGSIGVGIALVNGFQVWFWRLLVQAEQGRAAQARLVAAQERLRFAADVHDLLGHHLTVIALKSELAARLAAGDPARAGRAAGEAQRLAATALTELRRTVHGYRRIDLTEQLTAVGEVLRSSGVRCTVVAPDGELSSEAATQLAAVLREAGTNVLRHSRAGWCRIEFTQEEQVTRMIVTNDGAPATAAPDRHSHGLRGLADRLAGVGGRLRTRCADGVFTLEATVPTAV</sequence>
<gene>
    <name evidence="6" type="primary">desK</name>
    <name evidence="6" type="ORF">Vlu01_10710</name>
</gene>
<evidence type="ECO:0000313" key="6">
    <source>
        <dbReference type="EMBL" id="GIJ20447.1"/>
    </source>
</evidence>
<dbReference type="InterPro" id="IPR050482">
    <property type="entry name" value="Sensor_HK_TwoCompSys"/>
</dbReference>
<evidence type="ECO:0000313" key="7">
    <source>
        <dbReference type="Proteomes" id="UP000643165"/>
    </source>
</evidence>
<dbReference type="EMBL" id="BOPB01000005">
    <property type="protein sequence ID" value="GIJ20447.1"/>
    <property type="molecule type" value="Genomic_DNA"/>
</dbReference>
<accession>A0ABQ4IRB3</accession>
<dbReference type="Proteomes" id="UP000643165">
    <property type="component" value="Unassembled WGS sequence"/>
</dbReference>
<dbReference type="Pfam" id="PF07730">
    <property type="entry name" value="HisKA_3"/>
    <property type="match status" value="1"/>
</dbReference>
<dbReference type="PANTHER" id="PTHR24421">
    <property type="entry name" value="NITRATE/NITRITE SENSOR PROTEIN NARX-RELATED"/>
    <property type="match status" value="1"/>
</dbReference>
<reference evidence="6 7" key="1">
    <citation type="submission" date="2021-01" db="EMBL/GenBank/DDBJ databases">
        <title>Whole genome shotgun sequence of Verrucosispora lutea NBRC 106530.</title>
        <authorList>
            <person name="Komaki H."/>
            <person name="Tamura T."/>
        </authorList>
    </citation>
    <scope>NUCLEOTIDE SEQUENCE [LARGE SCALE GENOMIC DNA]</scope>
    <source>
        <strain evidence="6 7">NBRC 106530</strain>
    </source>
</reference>
<feature type="transmembrane region" description="Helical" evidence="4">
    <location>
        <begin position="148"/>
        <end position="168"/>
    </location>
</feature>
<keyword evidence="4" id="KW-0812">Transmembrane</keyword>
<evidence type="ECO:0000256" key="4">
    <source>
        <dbReference type="SAM" id="Phobius"/>
    </source>
</evidence>
<dbReference type="CDD" id="cd16917">
    <property type="entry name" value="HATPase_UhpB-NarQ-NarX-like"/>
    <property type="match status" value="1"/>
</dbReference>
<feature type="domain" description="Signal transduction histidine kinase subgroup 3 dimerisation and phosphoacceptor" evidence="5">
    <location>
        <begin position="263"/>
        <end position="327"/>
    </location>
</feature>
<proteinExistence type="predicted"/>
<keyword evidence="2 6" id="KW-0418">Kinase</keyword>
<dbReference type="InterPro" id="IPR036890">
    <property type="entry name" value="HATPase_C_sf"/>
</dbReference>
<keyword evidence="7" id="KW-1185">Reference proteome</keyword>
<dbReference type="InterPro" id="IPR011712">
    <property type="entry name" value="Sig_transdc_His_kin_sub3_dim/P"/>
</dbReference>
<comment type="caution">
    <text evidence="6">The sequence shown here is derived from an EMBL/GenBank/DDBJ whole genome shotgun (WGS) entry which is preliminary data.</text>
</comment>
<dbReference type="PANTHER" id="PTHR24421:SF63">
    <property type="entry name" value="SENSOR HISTIDINE KINASE DESK"/>
    <property type="match status" value="1"/>
</dbReference>
<dbReference type="SUPFAM" id="SSF55874">
    <property type="entry name" value="ATPase domain of HSP90 chaperone/DNA topoisomerase II/histidine kinase"/>
    <property type="match status" value="1"/>
</dbReference>
<feature type="transmembrane region" description="Helical" evidence="4">
    <location>
        <begin position="223"/>
        <end position="242"/>
    </location>
</feature>
<keyword evidence="4" id="KW-0472">Membrane</keyword>